<evidence type="ECO:0000256" key="3">
    <source>
        <dbReference type="ARBA" id="ARBA00023242"/>
    </source>
</evidence>
<dbReference type="GO" id="GO:0017056">
    <property type="term" value="F:structural constituent of nuclear pore"/>
    <property type="evidence" value="ECO:0007669"/>
    <property type="project" value="InterPro"/>
</dbReference>
<dbReference type="GO" id="GO:0005643">
    <property type="term" value="C:nuclear pore"/>
    <property type="evidence" value="ECO:0007669"/>
    <property type="project" value="InterPro"/>
</dbReference>
<gene>
    <name evidence="4" type="ORF">DM01DRAFT_1333179</name>
</gene>
<proteinExistence type="inferred from homology"/>
<evidence type="ECO:0000256" key="1">
    <source>
        <dbReference type="ARBA" id="ARBA00004259"/>
    </source>
</evidence>
<dbReference type="EMBL" id="MCGT01000005">
    <property type="protein sequence ID" value="ORX59719.1"/>
    <property type="molecule type" value="Genomic_DNA"/>
</dbReference>
<keyword evidence="5" id="KW-1185">Reference proteome</keyword>
<evidence type="ECO:0000256" key="2">
    <source>
        <dbReference type="ARBA" id="ARBA00010186"/>
    </source>
</evidence>
<comment type="subcellular location">
    <subcellularLocation>
        <location evidence="1">Nucleus envelope</location>
    </subcellularLocation>
</comment>
<name>A0A1X2GRH7_9FUNG</name>
<dbReference type="Proteomes" id="UP000242146">
    <property type="component" value="Unassembled WGS sequence"/>
</dbReference>
<dbReference type="STRING" id="101127.A0A1X2GRH7"/>
<comment type="similarity">
    <text evidence="2">Belongs to the nucleoporin interacting component (NIC) family.</text>
</comment>
<evidence type="ECO:0000313" key="4">
    <source>
        <dbReference type="EMBL" id="ORX59719.1"/>
    </source>
</evidence>
<dbReference type="GO" id="GO:0016973">
    <property type="term" value="P:poly(A)+ mRNA export from nucleus"/>
    <property type="evidence" value="ECO:0007669"/>
    <property type="project" value="TreeGrafter"/>
</dbReference>
<organism evidence="4 5">
    <name type="scientific">Hesseltinella vesiculosa</name>
    <dbReference type="NCBI Taxonomy" id="101127"/>
    <lineage>
        <taxon>Eukaryota</taxon>
        <taxon>Fungi</taxon>
        <taxon>Fungi incertae sedis</taxon>
        <taxon>Mucoromycota</taxon>
        <taxon>Mucoromycotina</taxon>
        <taxon>Mucoromycetes</taxon>
        <taxon>Mucorales</taxon>
        <taxon>Cunninghamellaceae</taxon>
        <taxon>Hesseltinella</taxon>
    </lineage>
</organism>
<comment type="caution">
    <text evidence="4">The sequence shown here is derived from an EMBL/GenBank/DDBJ whole genome shotgun (WGS) entry which is preliminary data.</text>
</comment>
<dbReference type="PANTHER" id="PTHR11225">
    <property type="entry name" value="NUCLEAR PORE COMPLEX PROTEIN NUP93 NUCLEOPORIN NUP93 DEAD EYE PROTEIN"/>
    <property type="match status" value="1"/>
</dbReference>
<sequence>MPSSAQASSDQQPVSFSQILERSKLQASIINNHDLPSMQRDLDQISTQSTLLSKQEAPNDNQSMHAHYLLTQNGVDTQVLLRPLGAIPVNDAPPRHTYEIDVDAYINNKDEDVMNDIMQKQKKSITQASEDAMKNDVTEQWQQLTKTIVDNGPVLDDNIPMDLNKLKLDMNKINLHA</sequence>
<protein>
    <submittedName>
        <fullName evidence="4">Uncharacterized protein</fullName>
    </submittedName>
</protein>
<keyword evidence="3" id="KW-0539">Nucleus</keyword>
<dbReference type="GO" id="GO:0006606">
    <property type="term" value="P:protein import into nucleus"/>
    <property type="evidence" value="ECO:0007669"/>
    <property type="project" value="TreeGrafter"/>
</dbReference>
<reference evidence="4 5" key="1">
    <citation type="submission" date="2016-07" db="EMBL/GenBank/DDBJ databases">
        <title>Pervasive Adenine N6-methylation of Active Genes in Fungi.</title>
        <authorList>
            <consortium name="DOE Joint Genome Institute"/>
            <person name="Mondo S.J."/>
            <person name="Dannebaum R.O."/>
            <person name="Kuo R.C."/>
            <person name="Labutti K."/>
            <person name="Haridas S."/>
            <person name="Kuo A."/>
            <person name="Salamov A."/>
            <person name="Ahrendt S.R."/>
            <person name="Lipzen A."/>
            <person name="Sullivan W."/>
            <person name="Andreopoulos W.B."/>
            <person name="Clum A."/>
            <person name="Lindquist E."/>
            <person name="Daum C."/>
            <person name="Ramamoorthy G.K."/>
            <person name="Gryganskyi A."/>
            <person name="Culley D."/>
            <person name="Magnuson J.K."/>
            <person name="James T.Y."/>
            <person name="O'Malley M.A."/>
            <person name="Stajich J.E."/>
            <person name="Spatafora J.W."/>
            <person name="Visel A."/>
            <person name="Grigoriev I.V."/>
        </authorList>
    </citation>
    <scope>NUCLEOTIDE SEQUENCE [LARGE SCALE GENOMIC DNA]</scope>
    <source>
        <strain evidence="4 5">NRRL 3301</strain>
    </source>
</reference>
<dbReference type="OrthoDB" id="203824at2759"/>
<evidence type="ECO:0000313" key="5">
    <source>
        <dbReference type="Proteomes" id="UP000242146"/>
    </source>
</evidence>
<dbReference type="PANTHER" id="PTHR11225:SF4">
    <property type="entry name" value="NUCLEAR PORE COMPLEX PROTEIN NUP93"/>
    <property type="match status" value="1"/>
</dbReference>
<accession>A0A1X2GRH7</accession>
<dbReference type="InterPro" id="IPR007231">
    <property type="entry name" value="Nucleoporin_int_Nup93/Nic96"/>
</dbReference>
<dbReference type="AlphaFoldDB" id="A0A1X2GRH7"/>